<dbReference type="Gene3D" id="3.20.20.140">
    <property type="entry name" value="Metal-dependent hydrolases"/>
    <property type="match status" value="1"/>
</dbReference>
<evidence type="ECO:0000256" key="10">
    <source>
        <dbReference type="ARBA" id="ARBA00026073"/>
    </source>
</evidence>
<dbReference type="Pfam" id="PF14579">
    <property type="entry name" value="HHH_6"/>
    <property type="match status" value="1"/>
</dbReference>
<dbReference type="GO" id="GO:0005737">
    <property type="term" value="C:cytoplasm"/>
    <property type="evidence" value="ECO:0007669"/>
    <property type="project" value="UniProtKB-SubCell"/>
</dbReference>
<comment type="catalytic activity">
    <reaction evidence="11">
        <text>DNA(n) + a 2'-deoxyribonucleoside 5'-triphosphate = DNA(n+1) + diphosphate</text>
        <dbReference type="Rhea" id="RHEA:22508"/>
        <dbReference type="Rhea" id="RHEA-COMP:17339"/>
        <dbReference type="Rhea" id="RHEA-COMP:17340"/>
        <dbReference type="ChEBI" id="CHEBI:33019"/>
        <dbReference type="ChEBI" id="CHEBI:61560"/>
        <dbReference type="ChEBI" id="CHEBI:173112"/>
        <dbReference type="EC" id="2.7.7.7"/>
    </reaction>
</comment>
<evidence type="ECO:0000256" key="6">
    <source>
        <dbReference type="ARBA" id="ARBA00022695"/>
    </source>
</evidence>
<dbReference type="NCBIfam" id="NF004226">
    <property type="entry name" value="PRK05673.1"/>
    <property type="match status" value="1"/>
</dbReference>
<dbReference type="InterPro" id="IPR004805">
    <property type="entry name" value="DnaE2/DnaE/PolC"/>
</dbReference>
<name>A0A1I3CIB1_9LACT</name>
<dbReference type="InterPro" id="IPR029460">
    <property type="entry name" value="DNAPol_HHH"/>
</dbReference>
<dbReference type="InterPro" id="IPR011708">
    <property type="entry name" value="DNA_pol3_alpha_NTPase_dom"/>
</dbReference>
<evidence type="ECO:0000256" key="4">
    <source>
        <dbReference type="ARBA" id="ARBA00019114"/>
    </source>
</evidence>
<dbReference type="Gene3D" id="2.40.50.140">
    <property type="entry name" value="Nucleic acid-binding proteins"/>
    <property type="match status" value="1"/>
</dbReference>
<evidence type="ECO:0000256" key="9">
    <source>
        <dbReference type="ARBA" id="ARBA00025611"/>
    </source>
</evidence>
<dbReference type="InterPro" id="IPR003141">
    <property type="entry name" value="Pol/His_phosphatase_N"/>
</dbReference>
<evidence type="ECO:0000313" key="13">
    <source>
        <dbReference type="EMBL" id="SFH74073.1"/>
    </source>
</evidence>
<dbReference type="Gene3D" id="1.10.150.870">
    <property type="match status" value="1"/>
</dbReference>
<evidence type="ECO:0000256" key="5">
    <source>
        <dbReference type="ARBA" id="ARBA00022679"/>
    </source>
</evidence>
<proteinExistence type="inferred from homology"/>
<dbReference type="EC" id="2.7.7.7" evidence="3"/>
<keyword evidence="8" id="KW-0239">DNA-directed DNA polymerase</keyword>
<dbReference type="AlphaFoldDB" id="A0A1I3CIB1"/>
<dbReference type="Gene3D" id="1.10.10.1600">
    <property type="entry name" value="Bacterial DNA polymerase III alpha subunit, thumb domain"/>
    <property type="match status" value="1"/>
</dbReference>
<gene>
    <name evidence="13" type="ORF">SAMN04489868_11838</name>
</gene>
<dbReference type="RefSeq" id="WP_092092498.1">
    <property type="nucleotide sequence ID" value="NZ_FOQE01000018.1"/>
</dbReference>
<dbReference type="OrthoDB" id="9803237at2"/>
<dbReference type="NCBIfam" id="TIGR00594">
    <property type="entry name" value="polc"/>
    <property type="match status" value="1"/>
</dbReference>
<dbReference type="InterPro" id="IPR004365">
    <property type="entry name" value="NA-bd_OB_tRNA"/>
</dbReference>
<keyword evidence="7" id="KW-0235">DNA replication</keyword>
<dbReference type="GO" id="GO:0003887">
    <property type="term" value="F:DNA-directed DNA polymerase activity"/>
    <property type="evidence" value="ECO:0007669"/>
    <property type="project" value="UniProtKB-KW"/>
</dbReference>
<reference evidence="13 14" key="1">
    <citation type="submission" date="2016-10" db="EMBL/GenBank/DDBJ databases">
        <authorList>
            <person name="de Groot N.N."/>
        </authorList>
    </citation>
    <scope>NUCLEOTIDE SEQUENCE [LARGE SCALE GENOMIC DNA]</scope>
    <source>
        <strain evidence="13 14">DSM 27630</strain>
    </source>
</reference>
<dbReference type="InterPro" id="IPR041931">
    <property type="entry name" value="DNA_pol3_alpha_thumb_dom"/>
</dbReference>
<dbReference type="InterPro" id="IPR016195">
    <property type="entry name" value="Pol/histidinol_Pase-like"/>
</dbReference>
<comment type="function">
    <text evidence="9">DNA polymerase III is a complex, multichain enzyme responsible for most of the replicative synthesis in bacteria. This DNA polymerase also exhibits 3' to 5' exonuclease activity. The alpha chain is the DNA polymerase.</text>
</comment>
<dbReference type="PANTHER" id="PTHR32294:SF0">
    <property type="entry name" value="DNA POLYMERASE III SUBUNIT ALPHA"/>
    <property type="match status" value="1"/>
</dbReference>
<evidence type="ECO:0000313" key="14">
    <source>
        <dbReference type="Proteomes" id="UP000198668"/>
    </source>
</evidence>
<organism evidence="13 14">
    <name type="scientific">Pisciglobus halotolerans</name>
    <dbReference type="NCBI Taxonomy" id="745365"/>
    <lineage>
        <taxon>Bacteria</taxon>
        <taxon>Bacillati</taxon>
        <taxon>Bacillota</taxon>
        <taxon>Bacilli</taxon>
        <taxon>Lactobacillales</taxon>
        <taxon>Carnobacteriaceae</taxon>
    </lineage>
</organism>
<dbReference type="Pfam" id="PF07733">
    <property type="entry name" value="DNA_pol3_alpha"/>
    <property type="match status" value="1"/>
</dbReference>
<evidence type="ECO:0000259" key="12">
    <source>
        <dbReference type="SMART" id="SM00481"/>
    </source>
</evidence>
<keyword evidence="6" id="KW-0548">Nucleotidyltransferase</keyword>
<dbReference type="SUPFAM" id="SSF89550">
    <property type="entry name" value="PHP domain-like"/>
    <property type="match status" value="2"/>
</dbReference>
<dbReference type="Pfam" id="PF17657">
    <property type="entry name" value="DNA_pol3_finger"/>
    <property type="match status" value="1"/>
</dbReference>
<dbReference type="PANTHER" id="PTHR32294">
    <property type="entry name" value="DNA POLYMERASE III SUBUNIT ALPHA"/>
    <property type="match status" value="1"/>
</dbReference>
<dbReference type="InterPro" id="IPR012340">
    <property type="entry name" value="NA-bd_OB-fold"/>
</dbReference>
<evidence type="ECO:0000256" key="8">
    <source>
        <dbReference type="ARBA" id="ARBA00022932"/>
    </source>
</evidence>
<comment type="similarity">
    <text evidence="2">Belongs to the DNA polymerase type-C family. DnaE subfamily.</text>
</comment>
<protein>
    <recommendedName>
        <fullName evidence="4">DNA polymerase III subunit alpha</fullName>
        <ecNumber evidence="3">2.7.7.7</ecNumber>
    </recommendedName>
</protein>
<dbReference type="GO" id="GO:0006260">
    <property type="term" value="P:DNA replication"/>
    <property type="evidence" value="ECO:0007669"/>
    <property type="project" value="UniProtKB-KW"/>
</dbReference>
<evidence type="ECO:0000256" key="1">
    <source>
        <dbReference type="ARBA" id="ARBA00004496"/>
    </source>
</evidence>
<dbReference type="GO" id="GO:0003676">
    <property type="term" value="F:nucleic acid binding"/>
    <property type="evidence" value="ECO:0007669"/>
    <property type="project" value="InterPro"/>
</dbReference>
<dbReference type="CDD" id="cd07431">
    <property type="entry name" value="PHP_PolIIIA"/>
    <property type="match status" value="1"/>
</dbReference>
<evidence type="ECO:0000256" key="3">
    <source>
        <dbReference type="ARBA" id="ARBA00012417"/>
    </source>
</evidence>
<dbReference type="CDD" id="cd04485">
    <property type="entry name" value="DnaE_OBF"/>
    <property type="match status" value="1"/>
</dbReference>
<comment type="subunit">
    <text evidence="10">DNA polymerase III contains a core (composed of alpha, epsilon and theta chains) that associates with a tau subunit. This core dimerizes to form the POLIII' complex. PolIII' associates with the gamma complex (composed of gamma, delta, delta', psi and chi chains) and with the beta chain to form the complete DNA polymerase III complex.</text>
</comment>
<keyword evidence="14" id="KW-1185">Reference proteome</keyword>
<dbReference type="Proteomes" id="UP000198668">
    <property type="component" value="Unassembled WGS sequence"/>
</dbReference>
<evidence type="ECO:0000256" key="11">
    <source>
        <dbReference type="ARBA" id="ARBA00049244"/>
    </source>
</evidence>
<dbReference type="GO" id="GO:0008408">
    <property type="term" value="F:3'-5' exonuclease activity"/>
    <property type="evidence" value="ECO:0007669"/>
    <property type="project" value="InterPro"/>
</dbReference>
<keyword evidence="5" id="KW-0808">Transferase</keyword>
<dbReference type="Pfam" id="PF01336">
    <property type="entry name" value="tRNA_anti-codon"/>
    <property type="match status" value="1"/>
</dbReference>
<comment type="subcellular location">
    <subcellularLocation>
        <location evidence="1">Cytoplasm</location>
    </subcellularLocation>
</comment>
<dbReference type="EMBL" id="FOQE01000018">
    <property type="protein sequence ID" value="SFH74073.1"/>
    <property type="molecule type" value="Genomic_DNA"/>
</dbReference>
<dbReference type="Pfam" id="PF02811">
    <property type="entry name" value="PHP"/>
    <property type="match status" value="1"/>
</dbReference>
<dbReference type="SMART" id="SM00481">
    <property type="entry name" value="POLIIIAc"/>
    <property type="match status" value="1"/>
</dbReference>
<evidence type="ECO:0000256" key="7">
    <source>
        <dbReference type="ARBA" id="ARBA00022705"/>
    </source>
</evidence>
<evidence type="ECO:0000256" key="2">
    <source>
        <dbReference type="ARBA" id="ARBA00009496"/>
    </source>
</evidence>
<dbReference type="InterPro" id="IPR040982">
    <property type="entry name" value="DNA_pol3_finger"/>
</dbReference>
<sequence length="1111" mass="126430">MSFVQLQVSSAYSLLNSTLSIEALVHSAKERGYSAVALTDTNVLYGAVDFYKLCKKNHLQPIIGLTLEIQGVLSKEQTFPLVLLAKNNKGYQDLIQLSSKKMTLVEQVFSPEELYDYTDDLIAITPGRDGEIEHFLLQEENQKAKEVAHFWKNCFTKNNFYLGLQLHSELISIQSSLESLAETEDILLTAVNDVQYENEQDAFTWQVLRAIDKGTQLDSEEVENKGTHDLSEPQTMIQHYQAAGYHSAAEQTEKIAQQINIEIALHQQLLPKYPLAEGLQTTSFLKALCMRGLEERVPDADERYTERLSHELDVIKKMGFEDYFLIVWDLMAYAHQANIVTGAGRGSAAGSLVAFVLKITDVDPIQYDLLFERFLNEERYNMPDIDLDFPDNRREEMLTYVKEKYGFTHVAQIITFGTLAAKMAIRDTARVFGLTQQEAGQWSKAIPNQLGMTLEKAYHSSKALQQLVRKDRRHQLLFDSAKKIEGLPRHISTHAAGVVISDQPLTQNIPVQKGSGQILLTQYAMGNVEEIGLLKMDFLGLKNLSILDNALKVIRYETGKALQLQDIPMNDEQTLEVFKAADTVGIFQFESTGIKHVLQRLQPESIEDVAAVNALYRPGPMEQINPFIQRKKGLAPIEYPHQSLKEILEVTYGVMVYQEQVMQVASKMAGYTLGQADILRRAIGKKKKEMIDRERTHFITGAVQNGYQEEDAQKVYDYIEHFANYGFNRSHAVAYSFIAYQMAYLKAHYPQAFFIALLNSAAHQSEKLKDYLFEARSKKISVYPPDINQSQAFFTQKENGILFGFSSIKGLRRDMIAEIIQNRKKDGQYKDFIHFLRRLDTKWLKEDYLRPLIYAGAFNAFDQSIGTLLRSLESMISSVTLSGNNIELFEILQPKYIEGPDLTIEEKLEAEEKYLGIYLSGHPAEKYESILKMKQGTLIKDLLPGKTEKIIGLVKSVKKITTKKGEPMAFMEVSDLSGSCSVTLFPKVYRRYVQETVEGNLLFIEGKAEKKAEQEIQLLVYQMEPAEKLATSFDKGKFFIRITDEQHRSDKLNQIKQLLQSYKGTIPVILYYEKENKTIMLSESFWVSNEQTLKESVEQILGKGNAIFVSS</sequence>
<accession>A0A1I3CIB1</accession>
<feature type="domain" description="Polymerase/histidinol phosphatase N-terminal" evidence="12">
    <location>
        <begin position="4"/>
        <end position="71"/>
    </location>
</feature>
<dbReference type="InterPro" id="IPR004013">
    <property type="entry name" value="PHP_dom"/>
</dbReference>